<dbReference type="AlphaFoldDB" id="A0A853ATP6"/>
<dbReference type="RefSeq" id="WP_179723847.1">
    <property type="nucleotide sequence ID" value="NZ_BAABFH010000001.1"/>
</dbReference>
<keyword evidence="1" id="KW-0732">Signal</keyword>
<name>A0A853ATP6_9PSEU</name>
<evidence type="ECO:0000313" key="2">
    <source>
        <dbReference type="EMBL" id="NYI86024.1"/>
    </source>
</evidence>
<gene>
    <name evidence="2" type="ORF">HNR68_004654</name>
</gene>
<evidence type="ECO:0000313" key="3">
    <source>
        <dbReference type="Proteomes" id="UP000587002"/>
    </source>
</evidence>
<feature type="signal peptide" evidence="1">
    <location>
        <begin position="1"/>
        <end position="20"/>
    </location>
</feature>
<dbReference type="PROSITE" id="PS51257">
    <property type="entry name" value="PROKAR_LIPOPROTEIN"/>
    <property type="match status" value="1"/>
</dbReference>
<protein>
    <submittedName>
        <fullName evidence="2">Uncharacterized protein</fullName>
    </submittedName>
</protein>
<accession>A0A853ATP6</accession>
<evidence type="ECO:0000256" key="1">
    <source>
        <dbReference type="SAM" id="SignalP"/>
    </source>
</evidence>
<proteinExistence type="predicted"/>
<reference evidence="2 3" key="1">
    <citation type="submission" date="2020-07" db="EMBL/GenBank/DDBJ databases">
        <title>Sequencing the genomes of 1000 actinobacteria strains.</title>
        <authorList>
            <person name="Klenk H.-P."/>
        </authorList>
    </citation>
    <scope>NUCLEOTIDE SEQUENCE [LARGE SCALE GENOMIC DNA]</scope>
    <source>
        <strain evidence="2 3">DSM 44065</strain>
    </source>
</reference>
<feature type="chain" id="PRO_5038854245" evidence="1">
    <location>
        <begin position="21"/>
        <end position="182"/>
    </location>
</feature>
<organism evidence="2 3">
    <name type="scientific">Saccharopolyspora hordei</name>
    <dbReference type="NCBI Taxonomy" id="1838"/>
    <lineage>
        <taxon>Bacteria</taxon>
        <taxon>Bacillati</taxon>
        <taxon>Actinomycetota</taxon>
        <taxon>Actinomycetes</taxon>
        <taxon>Pseudonocardiales</taxon>
        <taxon>Pseudonocardiaceae</taxon>
        <taxon>Saccharopolyspora</taxon>
    </lineage>
</organism>
<comment type="caution">
    <text evidence="2">The sequence shown here is derived from an EMBL/GenBank/DDBJ whole genome shotgun (WGS) entry which is preliminary data.</text>
</comment>
<dbReference type="Proteomes" id="UP000587002">
    <property type="component" value="Unassembled WGS sequence"/>
</dbReference>
<keyword evidence="3" id="KW-1185">Reference proteome</keyword>
<dbReference type="EMBL" id="JACCFJ010000001">
    <property type="protein sequence ID" value="NYI86024.1"/>
    <property type="molecule type" value="Genomic_DNA"/>
</dbReference>
<sequence>MLRRRAAAACFLVAAAVVSGCSGRPEDSTPVQLRAPAAAYHPPELVPWGVNAISCAAHEIDWDNTGRHPRTAPGLPDLAYHGNRCASGWFSSSEGSAVAIVEPGAFLTPTECHHAATHPETPGVLHEEVGADLVEVLKPGTALCVVTDLGRVVRARVDDVDPPDHAPTFRGEATVWTPRPVD</sequence>